<dbReference type="EMBL" id="VAUP01000015">
    <property type="protein sequence ID" value="TLX43741.1"/>
    <property type="molecule type" value="Genomic_DNA"/>
</dbReference>
<evidence type="ECO:0000313" key="2">
    <source>
        <dbReference type="EMBL" id="TLX43741.1"/>
    </source>
</evidence>
<keyword evidence="1" id="KW-0812">Transmembrane</keyword>
<accession>A0A6C1KIU4</accession>
<evidence type="ECO:0000256" key="1">
    <source>
        <dbReference type="SAM" id="Phobius"/>
    </source>
</evidence>
<protein>
    <submittedName>
        <fullName evidence="2">DUF1109 family protein</fullName>
    </submittedName>
</protein>
<organism evidence="2 3">
    <name type="scientific">Xanthobacter autotrophicus</name>
    <dbReference type="NCBI Taxonomy" id="280"/>
    <lineage>
        <taxon>Bacteria</taxon>
        <taxon>Pseudomonadati</taxon>
        <taxon>Pseudomonadota</taxon>
        <taxon>Alphaproteobacteria</taxon>
        <taxon>Hyphomicrobiales</taxon>
        <taxon>Xanthobacteraceae</taxon>
        <taxon>Xanthobacter</taxon>
    </lineage>
</organism>
<gene>
    <name evidence="2" type="ORF">FBQ73_06445</name>
</gene>
<name>A0A6C1KIU4_XANAU</name>
<feature type="transmembrane region" description="Helical" evidence="1">
    <location>
        <begin position="159"/>
        <end position="176"/>
    </location>
</feature>
<feature type="transmembrane region" description="Helical" evidence="1">
    <location>
        <begin position="81"/>
        <end position="106"/>
    </location>
</feature>
<dbReference type="Proteomes" id="UP000305131">
    <property type="component" value="Unassembled WGS sequence"/>
</dbReference>
<evidence type="ECO:0000313" key="3">
    <source>
        <dbReference type="Proteomes" id="UP000305131"/>
    </source>
</evidence>
<keyword evidence="1" id="KW-0472">Membrane</keyword>
<feature type="transmembrane region" description="Helical" evidence="1">
    <location>
        <begin position="219"/>
        <end position="239"/>
    </location>
</feature>
<dbReference type="Pfam" id="PF06532">
    <property type="entry name" value="NrsF"/>
    <property type="match status" value="1"/>
</dbReference>
<dbReference type="OrthoDB" id="7764375at2"/>
<feature type="transmembrane region" description="Helical" evidence="1">
    <location>
        <begin position="118"/>
        <end position="139"/>
    </location>
</feature>
<reference evidence="2 3" key="1">
    <citation type="submission" date="2019-05" db="EMBL/GenBank/DDBJ databases">
        <authorList>
            <person name="Zhou X."/>
        </authorList>
    </citation>
    <scope>NUCLEOTIDE SEQUENCE [LARGE SCALE GENOMIC DNA]</scope>
    <source>
        <strain evidence="2 3">DSM 432</strain>
    </source>
</reference>
<feature type="transmembrane region" description="Helical" evidence="1">
    <location>
        <begin position="188"/>
        <end position="207"/>
    </location>
</feature>
<sequence length="241" mass="24742">MGCLGAASTREGWITMRDRVRFAAGQEGISTDALIDALAGDISSAPVPSVRRTLAVSFAAGSVISALAMLALLGLRPDMAAALFTASFWIKLIFPLGLAVAGLMAVDRLGRPGAEADRGYGVGIAVAGSMALLASVQLITAPRDAIRSLLLGHTLDHCTALIMLLALPILAAGMYAMRQMAPTRLRLAGAAVGVTAGALSASIYAIACNETALPFVTLWYGAGIALTGVLGALLGPRLLRW</sequence>
<comment type="caution">
    <text evidence="2">The sequence shown here is derived from an EMBL/GenBank/DDBJ whole genome shotgun (WGS) entry which is preliminary data.</text>
</comment>
<dbReference type="AlphaFoldDB" id="A0A6C1KIU4"/>
<dbReference type="InterPro" id="IPR009495">
    <property type="entry name" value="NrsF"/>
</dbReference>
<proteinExistence type="predicted"/>
<feature type="transmembrane region" description="Helical" evidence="1">
    <location>
        <begin position="54"/>
        <end position="75"/>
    </location>
</feature>
<keyword evidence="1" id="KW-1133">Transmembrane helix</keyword>